<accession>A0ABN9UWF1</accession>
<reference evidence="1" key="1">
    <citation type="submission" date="2023-10" db="EMBL/GenBank/DDBJ databases">
        <authorList>
            <person name="Chen Y."/>
            <person name="Shah S."/>
            <person name="Dougan E. K."/>
            <person name="Thang M."/>
            <person name="Chan C."/>
        </authorList>
    </citation>
    <scope>NUCLEOTIDE SEQUENCE [LARGE SCALE GENOMIC DNA]</scope>
</reference>
<proteinExistence type="predicted"/>
<organism evidence="1 2">
    <name type="scientific">Prorocentrum cordatum</name>
    <dbReference type="NCBI Taxonomy" id="2364126"/>
    <lineage>
        <taxon>Eukaryota</taxon>
        <taxon>Sar</taxon>
        <taxon>Alveolata</taxon>
        <taxon>Dinophyceae</taxon>
        <taxon>Prorocentrales</taxon>
        <taxon>Prorocentraceae</taxon>
        <taxon>Prorocentrum</taxon>
    </lineage>
</organism>
<dbReference type="EMBL" id="CAUYUJ010016370">
    <property type="protein sequence ID" value="CAK0864476.1"/>
    <property type="molecule type" value="Genomic_DNA"/>
</dbReference>
<comment type="caution">
    <text evidence="1">The sequence shown here is derived from an EMBL/GenBank/DDBJ whole genome shotgun (WGS) entry which is preliminary data.</text>
</comment>
<evidence type="ECO:0000313" key="2">
    <source>
        <dbReference type="Proteomes" id="UP001189429"/>
    </source>
</evidence>
<dbReference type="Proteomes" id="UP001189429">
    <property type="component" value="Unassembled WGS sequence"/>
</dbReference>
<protein>
    <submittedName>
        <fullName evidence="1">Uncharacterized protein</fullName>
    </submittedName>
</protein>
<evidence type="ECO:0000313" key="1">
    <source>
        <dbReference type="EMBL" id="CAK0864476.1"/>
    </source>
</evidence>
<name>A0ABN9UWF1_9DINO</name>
<gene>
    <name evidence="1" type="ORF">PCOR1329_LOCUS52362</name>
</gene>
<sequence>MSTRACARLLRGGRGARPAQQRKSSTRVSRATFCRARMFSHTVLRHRTRARPEMAVMCSSCFRAYFLRLRAHPGCAAAVCGSSFSGSTRSRCVAALSQFSSWSGRAPLVHSSSQSNPCRPEALVLEQLFWGRAALLVSQMPARACPHWQVPAQVSF</sequence>
<keyword evidence="2" id="KW-1185">Reference proteome</keyword>